<name>S4GPE5_GARVA</name>
<dbReference type="SUPFAM" id="SSF46785">
    <property type="entry name" value="Winged helix' DNA-binding domain"/>
    <property type="match status" value="1"/>
</dbReference>
<dbReference type="Gene3D" id="3.30.565.60">
    <property type="match status" value="1"/>
</dbReference>
<dbReference type="InterPro" id="IPR038475">
    <property type="entry name" value="RecG_C_sf"/>
</dbReference>
<dbReference type="AlphaFoldDB" id="S4GPE5"/>
<dbReference type="Gene3D" id="1.10.10.10">
    <property type="entry name" value="Winged helix-like DNA-binding domain superfamily/Winged helix DNA-binding domain"/>
    <property type="match status" value="1"/>
</dbReference>
<dbReference type="InterPro" id="IPR007421">
    <property type="entry name" value="Schlafen_AlbA_2_dom"/>
</dbReference>
<dbReference type="InterPro" id="IPR036390">
    <property type="entry name" value="WH_DNA-bd_sf"/>
</dbReference>
<dbReference type="InterPro" id="IPR011991">
    <property type="entry name" value="ArsR-like_HTH"/>
</dbReference>
<evidence type="ECO:0000313" key="3">
    <source>
        <dbReference type="Proteomes" id="UP000014521"/>
    </source>
</evidence>
<sequence length="544" mass="62656">MPLISECGNSLKCYNILIIFLERGGIMQLLDIKRMAHNILENQNVESSFIEYKKSANFKDKILKTACAFANNYMNNEISLLFVGIEEVNDKETGEKAIPKRPIEGIKEAKLEGIENEIKSLLANIHPKINYHIITDQIDDEYYIVVAVESGSNGPFQTSERAEKDKNIRLKAGRYIRVGRDSRLPNPTEEFELLKKFANFSFSSNLNDTATIDDLSYEYMKEYLLQTGAKKDIREMSKLDMAKSMGLVSESEYGGYRAKNFAVLMFADTPNKFIPNAHVEIIREIDGTDKMESKKFDGPVWIQAKQVSKYFEDNIMASYTIREADKIEHKIVYNYPLTAFEELATNAILHKEYDTPEYVGIYIYRDRISFVNHNRPLPPVTIEALNRDRTFDRRQYLNKELKDMFFSLNLIESYGSGIRRAKDALLENGSPELKFYPDNEEDNYTNAVIGINAEFLKEFNGSITQETTQETTQEIKIEKSVPNRIIELMMMEPNITAKQIAEHLNVSFDGVRYHIKKLRADGKIKREGSTKSGKWIVIKQKNQD</sequence>
<dbReference type="PATRIC" id="fig|1261066.4.peg.961"/>
<dbReference type="CDD" id="cd00090">
    <property type="entry name" value="HTH_ARSR"/>
    <property type="match status" value="1"/>
</dbReference>
<dbReference type="Pfam" id="PF13412">
    <property type="entry name" value="HTH_24"/>
    <property type="match status" value="1"/>
</dbReference>
<feature type="domain" description="Schlafen AlbA-2" evidence="1">
    <location>
        <begin position="46"/>
        <end position="183"/>
    </location>
</feature>
<gene>
    <name evidence="2" type="ORF">HMPREF1581_01083</name>
</gene>
<dbReference type="InterPro" id="IPR038461">
    <property type="entry name" value="Schlafen_AlbA_2_dom_sf"/>
</dbReference>
<dbReference type="HOGENOM" id="CLU_024970_8_2_11"/>
<dbReference type="Pfam" id="PF04326">
    <property type="entry name" value="SLFN_AlbA_2"/>
    <property type="match status" value="1"/>
</dbReference>
<dbReference type="Proteomes" id="UP000014521">
    <property type="component" value="Unassembled WGS sequence"/>
</dbReference>
<dbReference type="Gene3D" id="3.30.950.30">
    <property type="entry name" value="Schlafen, AAA domain"/>
    <property type="match status" value="1"/>
</dbReference>
<evidence type="ECO:0000259" key="1">
    <source>
        <dbReference type="Pfam" id="PF04326"/>
    </source>
</evidence>
<reference evidence="2 3" key="1">
    <citation type="submission" date="2013-06" db="EMBL/GenBank/DDBJ databases">
        <authorList>
            <person name="Weinstock G."/>
            <person name="Sodergren E."/>
            <person name="Lobos E.A."/>
            <person name="Fulton L."/>
            <person name="Fulton R."/>
            <person name="Courtney L."/>
            <person name="Fronick C."/>
            <person name="O'Laughlin M."/>
            <person name="Godfrey J."/>
            <person name="Wilson R.M."/>
            <person name="Miner T."/>
            <person name="Farmer C."/>
            <person name="Delehaunty K."/>
            <person name="Cordes M."/>
            <person name="Minx P."/>
            <person name="Tomlinson C."/>
            <person name="Chen J."/>
            <person name="Wollam A."/>
            <person name="Pepin K.H."/>
            <person name="Bhonagiri V."/>
            <person name="Zhang X."/>
            <person name="Warren W."/>
            <person name="Mitreva M."/>
            <person name="Mardis E.R."/>
            <person name="Wilson R.K."/>
        </authorList>
    </citation>
    <scope>NUCLEOTIDE SEQUENCE [LARGE SCALE GENOMIC DNA]</scope>
    <source>
        <strain evidence="2 3">JCP8108</strain>
    </source>
</reference>
<protein>
    <submittedName>
        <fullName evidence="2">Divergent AAA domain protein</fullName>
    </submittedName>
</protein>
<organism evidence="2 3">
    <name type="scientific">Gardnerella vaginalis JCP8108</name>
    <dbReference type="NCBI Taxonomy" id="1261066"/>
    <lineage>
        <taxon>Bacteria</taxon>
        <taxon>Bacillati</taxon>
        <taxon>Actinomycetota</taxon>
        <taxon>Actinomycetes</taxon>
        <taxon>Bifidobacteriales</taxon>
        <taxon>Bifidobacteriaceae</taxon>
        <taxon>Gardnerella</taxon>
    </lineage>
</organism>
<dbReference type="InterPro" id="IPR036388">
    <property type="entry name" value="WH-like_DNA-bd_sf"/>
</dbReference>
<evidence type="ECO:0000313" key="2">
    <source>
        <dbReference type="EMBL" id="EPI46221.1"/>
    </source>
</evidence>
<dbReference type="PANTHER" id="PTHR30595:SF6">
    <property type="entry name" value="SCHLAFEN ALBA-2 DOMAIN-CONTAINING PROTEIN"/>
    <property type="match status" value="1"/>
</dbReference>
<proteinExistence type="predicted"/>
<dbReference type="Pfam" id="PF13749">
    <property type="entry name" value="HATPase_c_4"/>
    <property type="match status" value="1"/>
</dbReference>
<dbReference type="EMBL" id="ATJJ01000085">
    <property type="protein sequence ID" value="EPI46221.1"/>
    <property type="molecule type" value="Genomic_DNA"/>
</dbReference>
<accession>S4GPE5</accession>
<comment type="caution">
    <text evidence="2">The sequence shown here is derived from an EMBL/GenBank/DDBJ whole genome shotgun (WGS) entry which is preliminary data.</text>
</comment>
<dbReference type="PANTHER" id="PTHR30595">
    <property type="entry name" value="GLPR-RELATED TRANSCRIPTIONAL REPRESSOR"/>
    <property type="match status" value="1"/>
</dbReference>